<dbReference type="GO" id="GO:0005198">
    <property type="term" value="F:structural molecule activity"/>
    <property type="evidence" value="ECO:0007669"/>
    <property type="project" value="InterPro"/>
</dbReference>
<evidence type="ECO:0000256" key="9">
    <source>
        <dbReference type="ARBA" id="ARBA00023136"/>
    </source>
</evidence>
<keyword evidence="4" id="KW-0796">Tight junction</keyword>
<dbReference type="InterPro" id="IPR006187">
    <property type="entry name" value="Claudin"/>
</dbReference>
<comment type="similarity">
    <text evidence="3">Belongs to the claudin family.</text>
</comment>
<evidence type="ECO:0000256" key="7">
    <source>
        <dbReference type="ARBA" id="ARBA00022949"/>
    </source>
</evidence>
<dbReference type="EMBL" id="VOFY01000580">
    <property type="protein sequence ID" value="KAA8578506.1"/>
    <property type="molecule type" value="Genomic_DNA"/>
</dbReference>
<sequence length="303" mass="33513">MPLYTNRMSWFICLEQPTITGTVSHVISGRMRLMLTGIMMMMISNTAHLSICLRWQIMASMVVQLLGFFLGLLGFAGTVVATLLPHWRRTAYMSSNITTANAYMKGLWMECVWHSTGIYQCELYRSLLALPRDLQAARALMVLSCVTSVLASLLSVLGMKCTRFARDSLIKSPLLLSGGVCFLCAGLLCLTTVSWTTNDVIMDFYDPFLPSGLRYEIGLAVYLGYASACLSLTGGLVLCWSSSGGRSQRPRHMQRNQPLSPPPAFNSIYPPAPLYNPPEALKDNHAPSLCSLSSSGYRLYNYV</sequence>
<evidence type="ECO:0000256" key="10">
    <source>
        <dbReference type="SAM" id="Phobius"/>
    </source>
</evidence>
<name>A0A5J5CD94_9PERO</name>
<feature type="transmembrane region" description="Helical" evidence="10">
    <location>
        <begin position="174"/>
        <end position="197"/>
    </location>
</feature>
<evidence type="ECO:0000256" key="5">
    <source>
        <dbReference type="ARBA" id="ARBA00022475"/>
    </source>
</evidence>
<dbReference type="PANTHER" id="PTHR12002">
    <property type="entry name" value="CLAUDIN"/>
    <property type="match status" value="1"/>
</dbReference>
<evidence type="ECO:0000256" key="1">
    <source>
        <dbReference type="ARBA" id="ARBA00004435"/>
    </source>
</evidence>
<keyword evidence="12" id="KW-1185">Reference proteome</keyword>
<gene>
    <name evidence="11" type="ORF">FQN60_001078</name>
</gene>
<protein>
    <submittedName>
        <fullName evidence="11">Uncharacterized protein</fullName>
    </submittedName>
</protein>
<dbReference type="Gene3D" id="1.20.140.150">
    <property type="match status" value="1"/>
</dbReference>
<dbReference type="InterPro" id="IPR004031">
    <property type="entry name" value="PMP22/EMP/MP20/Claudin"/>
</dbReference>
<organism evidence="11 12">
    <name type="scientific">Etheostoma spectabile</name>
    <name type="common">orangethroat darter</name>
    <dbReference type="NCBI Taxonomy" id="54343"/>
    <lineage>
        <taxon>Eukaryota</taxon>
        <taxon>Metazoa</taxon>
        <taxon>Chordata</taxon>
        <taxon>Craniata</taxon>
        <taxon>Vertebrata</taxon>
        <taxon>Euteleostomi</taxon>
        <taxon>Actinopterygii</taxon>
        <taxon>Neopterygii</taxon>
        <taxon>Teleostei</taxon>
        <taxon>Neoteleostei</taxon>
        <taxon>Acanthomorphata</taxon>
        <taxon>Eupercaria</taxon>
        <taxon>Perciformes</taxon>
        <taxon>Percoidei</taxon>
        <taxon>Percidae</taxon>
        <taxon>Etheostomatinae</taxon>
        <taxon>Etheostoma</taxon>
    </lineage>
</organism>
<dbReference type="AlphaFoldDB" id="A0A5J5CD94"/>
<evidence type="ECO:0000256" key="2">
    <source>
        <dbReference type="ARBA" id="ARBA00004651"/>
    </source>
</evidence>
<evidence type="ECO:0000313" key="12">
    <source>
        <dbReference type="Proteomes" id="UP000327493"/>
    </source>
</evidence>
<dbReference type="GO" id="GO:0005886">
    <property type="term" value="C:plasma membrane"/>
    <property type="evidence" value="ECO:0007669"/>
    <property type="project" value="UniProtKB-SubCell"/>
</dbReference>
<dbReference type="Proteomes" id="UP000327493">
    <property type="component" value="Unassembled WGS sequence"/>
</dbReference>
<dbReference type="FunFam" id="1.20.140.150:FF:000001">
    <property type="entry name" value="Claudin"/>
    <property type="match status" value="1"/>
</dbReference>
<dbReference type="Pfam" id="PF00822">
    <property type="entry name" value="PMP22_Claudin"/>
    <property type="match status" value="1"/>
</dbReference>
<evidence type="ECO:0000256" key="8">
    <source>
        <dbReference type="ARBA" id="ARBA00022989"/>
    </source>
</evidence>
<comment type="subcellular location">
    <subcellularLocation>
        <location evidence="1">Cell junction</location>
        <location evidence="1">Tight junction</location>
    </subcellularLocation>
    <subcellularLocation>
        <location evidence="2">Cell membrane</location>
        <topology evidence="2">Multi-pass membrane protein</topology>
    </subcellularLocation>
</comment>
<dbReference type="PROSITE" id="PS01346">
    <property type="entry name" value="CLAUDIN"/>
    <property type="match status" value="1"/>
</dbReference>
<evidence type="ECO:0000256" key="6">
    <source>
        <dbReference type="ARBA" id="ARBA00022692"/>
    </source>
</evidence>
<comment type="caution">
    <text evidence="11">The sequence shown here is derived from an EMBL/GenBank/DDBJ whole genome shotgun (WGS) entry which is preliminary data.</text>
</comment>
<reference evidence="11 12" key="1">
    <citation type="submission" date="2019-08" db="EMBL/GenBank/DDBJ databases">
        <title>A chromosome-level genome assembly, high-density linkage maps, and genome scans reveal the genomic architecture of hybrid incompatibilities underlying speciation via character displacement in darters (Percidae: Etheostominae).</title>
        <authorList>
            <person name="Moran R.L."/>
            <person name="Catchen J.M."/>
            <person name="Fuller R.C."/>
        </authorList>
    </citation>
    <scope>NUCLEOTIDE SEQUENCE [LARGE SCALE GENOMIC DNA]</scope>
    <source>
        <strain evidence="11">EspeVRDwgs_2016</strain>
        <tissue evidence="11">Muscle</tissue>
    </source>
</reference>
<keyword evidence="7" id="KW-0965">Cell junction</keyword>
<evidence type="ECO:0000256" key="3">
    <source>
        <dbReference type="ARBA" id="ARBA00008295"/>
    </source>
</evidence>
<evidence type="ECO:0000313" key="11">
    <source>
        <dbReference type="EMBL" id="KAA8578506.1"/>
    </source>
</evidence>
<dbReference type="GO" id="GO:0005923">
    <property type="term" value="C:bicellular tight junction"/>
    <property type="evidence" value="ECO:0007669"/>
    <property type="project" value="UniProtKB-SubCell"/>
</dbReference>
<keyword evidence="9 10" id="KW-0472">Membrane</keyword>
<feature type="transmembrane region" description="Helical" evidence="10">
    <location>
        <begin position="139"/>
        <end position="162"/>
    </location>
</feature>
<keyword evidence="6 10" id="KW-0812">Transmembrane</keyword>
<dbReference type="InterPro" id="IPR017974">
    <property type="entry name" value="Claudin_CS"/>
</dbReference>
<feature type="transmembrane region" description="Helical" evidence="10">
    <location>
        <begin position="65"/>
        <end position="84"/>
    </location>
</feature>
<evidence type="ECO:0000256" key="4">
    <source>
        <dbReference type="ARBA" id="ARBA00022427"/>
    </source>
</evidence>
<feature type="transmembrane region" description="Helical" evidence="10">
    <location>
        <begin position="33"/>
        <end position="53"/>
    </location>
</feature>
<dbReference type="PRINTS" id="PR01385">
    <property type="entry name" value="CLAUDIN14"/>
</dbReference>
<keyword evidence="5" id="KW-1003">Cell membrane</keyword>
<dbReference type="PRINTS" id="PR01077">
    <property type="entry name" value="CLAUDIN"/>
</dbReference>
<accession>A0A5J5CD94</accession>
<keyword evidence="8 10" id="KW-1133">Transmembrane helix</keyword>
<proteinExistence type="inferred from homology"/>
<feature type="transmembrane region" description="Helical" evidence="10">
    <location>
        <begin position="217"/>
        <end position="241"/>
    </location>
</feature>